<feature type="transmembrane region" description="Helical" evidence="2">
    <location>
        <begin position="35"/>
        <end position="59"/>
    </location>
</feature>
<accession>A0A8J5NAW7</accession>
<evidence type="ECO:0000256" key="2">
    <source>
        <dbReference type="SAM" id="Phobius"/>
    </source>
</evidence>
<keyword evidence="2" id="KW-0812">Transmembrane</keyword>
<name>A0A8J5NAW7_HOMAM</name>
<evidence type="ECO:0000313" key="3">
    <source>
        <dbReference type="EMBL" id="KAG7176186.1"/>
    </source>
</evidence>
<organism evidence="3 4">
    <name type="scientific">Homarus americanus</name>
    <name type="common">American lobster</name>
    <dbReference type="NCBI Taxonomy" id="6706"/>
    <lineage>
        <taxon>Eukaryota</taxon>
        <taxon>Metazoa</taxon>
        <taxon>Ecdysozoa</taxon>
        <taxon>Arthropoda</taxon>
        <taxon>Crustacea</taxon>
        <taxon>Multicrustacea</taxon>
        <taxon>Malacostraca</taxon>
        <taxon>Eumalacostraca</taxon>
        <taxon>Eucarida</taxon>
        <taxon>Decapoda</taxon>
        <taxon>Pleocyemata</taxon>
        <taxon>Astacidea</taxon>
        <taxon>Nephropoidea</taxon>
        <taxon>Nephropidae</taxon>
        <taxon>Homarus</taxon>
    </lineage>
</organism>
<comment type="caution">
    <text evidence="3">The sequence shown here is derived from an EMBL/GenBank/DDBJ whole genome shotgun (WGS) entry which is preliminary data.</text>
</comment>
<evidence type="ECO:0000313" key="4">
    <source>
        <dbReference type="Proteomes" id="UP000747542"/>
    </source>
</evidence>
<feature type="region of interest" description="Disordered" evidence="1">
    <location>
        <begin position="1"/>
        <end position="21"/>
    </location>
</feature>
<dbReference type="Proteomes" id="UP000747542">
    <property type="component" value="Unassembled WGS sequence"/>
</dbReference>
<keyword evidence="2" id="KW-1133">Transmembrane helix</keyword>
<proteinExistence type="predicted"/>
<gene>
    <name evidence="3" type="ORF">Hamer_G024243</name>
</gene>
<keyword evidence="4" id="KW-1185">Reference proteome</keyword>
<keyword evidence="2" id="KW-0472">Membrane</keyword>
<dbReference type="AlphaFoldDB" id="A0A8J5NAW7"/>
<sequence>MWAWQGRLSGGGAARATRQSAGRLPRITMFSSRKALVMVVLVMVMMAGMVEPSPVYGYYRRSSYRPRWKSYRGFTVCKQFFSL</sequence>
<reference evidence="3" key="1">
    <citation type="journal article" date="2021" name="Sci. Adv.">
        <title>The American lobster genome reveals insights on longevity, neural, and immune adaptations.</title>
        <authorList>
            <person name="Polinski J.M."/>
            <person name="Zimin A.V."/>
            <person name="Clark K.F."/>
            <person name="Kohn A.B."/>
            <person name="Sadowski N."/>
            <person name="Timp W."/>
            <person name="Ptitsyn A."/>
            <person name="Khanna P."/>
            <person name="Romanova D.Y."/>
            <person name="Williams P."/>
            <person name="Greenwood S.J."/>
            <person name="Moroz L.L."/>
            <person name="Walt D.R."/>
            <person name="Bodnar A.G."/>
        </authorList>
    </citation>
    <scope>NUCLEOTIDE SEQUENCE</scope>
    <source>
        <strain evidence="3">GMGI-L3</strain>
    </source>
</reference>
<protein>
    <submittedName>
        <fullName evidence="3">Uncharacterized protein</fullName>
    </submittedName>
</protein>
<dbReference type="EMBL" id="JAHLQT010003893">
    <property type="protein sequence ID" value="KAG7176186.1"/>
    <property type="molecule type" value="Genomic_DNA"/>
</dbReference>
<evidence type="ECO:0000256" key="1">
    <source>
        <dbReference type="SAM" id="MobiDB-lite"/>
    </source>
</evidence>